<dbReference type="SUPFAM" id="SSF56935">
    <property type="entry name" value="Porins"/>
    <property type="match status" value="1"/>
</dbReference>
<dbReference type="OrthoDB" id="6039583at2"/>
<dbReference type="EMBL" id="JADUNP010000007">
    <property type="protein sequence ID" value="MBH1651553.1"/>
    <property type="molecule type" value="Genomic_DNA"/>
</dbReference>
<dbReference type="EMBL" id="NEQV01000007">
    <property type="protein sequence ID" value="PJL24658.1"/>
    <property type="molecule type" value="Genomic_DNA"/>
</dbReference>
<sequence length="129" mass="14277">MGALTPGATTIEYAGKITSGLGSYTQWRGLGSLRMGKNRWTGVYSAQYIGSADDIIAVPDTIGSHVSSVVYHSLQLSYGIKKKWDISAGVEKVLDKKAPFVKNNPNTDTDTMTYDLLGRRWNVRFGYHW</sequence>
<reference evidence="6" key="5">
    <citation type="submission" date="2020-11" db="EMBL/GenBank/DDBJ databases">
        <title>Enhanced detection system for hospital associated transmission using whole genome sequencing surveillance.</title>
        <authorList>
            <person name="Harrison L.H."/>
            <person name="Van Tyne D."/>
            <person name="Marsh J.W."/>
            <person name="Griffith M.P."/>
            <person name="Snyder D.J."/>
            <person name="Cooper V.S."/>
            <person name="Mustapha M."/>
        </authorList>
    </citation>
    <scope>NUCLEOTIDE SEQUENCE</scope>
    <source>
        <strain evidence="6">STEN00091</strain>
    </source>
</reference>
<dbReference type="Proteomes" id="UP000234414">
    <property type="component" value="Chromosome"/>
</dbReference>
<dbReference type="Proteomes" id="UP000822271">
    <property type="component" value="Unassembled WGS sequence"/>
</dbReference>
<evidence type="ECO:0000256" key="2">
    <source>
        <dbReference type="ARBA" id="ARBA00023136"/>
    </source>
</evidence>
<dbReference type="Proteomes" id="UP000230167">
    <property type="component" value="Unassembled WGS sequence"/>
</dbReference>
<evidence type="ECO:0000313" key="4">
    <source>
        <dbReference type="EMBL" id="AUI07650.1"/>
    </source>
</evidence>
<proteinExistence type="predicted"/>
<keyword evidence="2" id="KW-0472">Membrane</keyword>
<dbReference type="GO" id="GO:0009279">
    <property type="term" value="C:cell outer membrane"/>
    <property type="evidence" value="ECO:0007669"/>
    <property type="project" value="UniProtKB-SubCell"/>
</dbReference>
<comment type="subcellular location">
    <subcellularLocation>
        <location evidence="1">Cell outer membrane</location>
    </subcellularLocation>
</comment>
<accession>A0A0M0NV20</accession>
<reference evidence="4 9" key="2">
    <citation type="submission" date="2017-12" db="EMBL/GenBank/DDBJ databases">
        <title>Complete Genome Sequence of Stenotrophomonas maltophilia CSM2.</title>
        <authorList>
            <person name="Castro-Jaimes S."/>
            <person name="Lopez-Leal G."/>
            <person name="Barberena Jonas C."/>
            <person name="Bustos P."/>
            <person name="Perez-Oseguera A."/>
            <person name="Cevallos M.A."/>
        </authorList>
    </citation>
    <scope>NUCLEOTIDE SEQUENCE [LARGE SCALE GENOMIC DNA]</scope>
    <source>
        <strain evidence="4 9">CSM2</strain>
    </source>
</reference>
<dbReference type="AlphaFoldDB" id="A0A0M0NV20"/>
<evidence type="ECO:0000256" key="1">
    <source>
        <dbReference type="ARBA" id="ARBA00004442"/>
    </source>
</evidence>
<reference evidence="7 8" key="1">
    <citation type="journal article" date="2017" name="Front. Microbiol.">
        <title>Double-Face Meets the Bacterial World: The Opportunistic Pathogen Stenotrophomonas maltophilia.</title>
        <authorList>
            <person name="Lira F."/>
            <person name="Berg G."/>
            <person name="Martinez J.L."/>
        </authorList>
    </citation>
    <scope>NUCLEOTIDE SEQUENCE [LARGE SCALE GENOMIC DNA]</scope>
    <source>
        <strain evidence="7 8">EA1</strain>
    </source>
</reference>
<dbReference type="GeneID" id="46984211"/>
<keyword evidence="6" id="KW-0675">Receptor</keyword>
<evidence type="ECO:0000313" key="5">
    <source>
        <dbReference type="EMBL" id="MBA0313258.1"/>
    </source>
</evidence>
<evidence type="ECO:0000313" key="10">
    <source>
        <dbReference type="Proteomes" id="UP000625930"/>
    </source>
</evidence>
<reference evidence="5" key="3">
    <citation type="submission" date="2018-09" db="EMBL/GenBank/DDBJ databases">
        <authorList>
            <person name="Groschel M."/>
            <person name="Kohl T."/>
            <person name="Conchillo-Sole O."/>
            <person name="Mamat U."/>
            <person name="Yero D."/>
            <person name="Niemann S."/>
            <person name="Daura X."/>
            <person name="Gibert I."/>
        </authorList>
    </citation>
    <scope>NUCLEOTIDE SEQUENCE</scope>
    <source>
        <strain evidence="5">OG156</strain>
    </source>
</reference>
<name>A0A0M0NV20_STEMA</name>
<evidence type="ECO:0000313" key="9">
    <source>
        <dbReference type="Proteomes" id="UP000234414"/>
    </source>
</evidence>
<gene>
    <name evidence="7" type="ORF">B9Y64_19040</name>
    <name evidence="5" type="ORF">D7Y33_19990</name>
    <name evidence="6" type="ORF">I5U67_05130</name>
    <name evidence="4" type="ORF">SmaCSM2_10825</name>
</gene>
<dbReference type="EMBL" id="CP025298">
    <property type="protein sequence ID" value="AUI07650.1"/>
    <property type="molecule type" value="Genomic_DNA"/>
</dbReference>
<dbReference type="PANTHER" id="PTHR47234:SF2">
    <property type="entry name" value="TONB-DEPENDENT RECEPTOR"/>
    <property type="match status" value="1"/>
</dbReference>
<reference evidence="5" key="4">
    <citation type="journal article" date="2020" name="Front. Microbiol.">
        <title>Genetic Variants of the DSF Quorum Sensing System in Stenotrophomonas maltophilia Influence Virulence and Resistance Phenotypes Among Genotypically Diverse Clinical Isolates.</title>
        <authorList>
            <person name="Yero D."/>
            <person name="Huedo P."/>
            <person name="Conchillo-Sole O."/>
            <person name="Martinez-Servat S."/>
            <person name="Mamat U."/>
            <person name="Coves X."/>
            <person name="Llanas F."/>
            <person name="Roca I."/>
            <person name="Vila J."/>
            <person name="Schaible U.E."/>
            <person name="Daura X."/>
            <person name="Gibert I."/>
        </authorList>
    </citation>
    <scope>NUCLEOTIDE SEQUENCE</scope>
    <source>
        <strain evidence="5">OG156</strain>
    </source>
</reference>
<dbReference type="InterPro" id="IPR036942">
    <property type="entry name" value="Beta-barrel_TonB_sf"/>
</dbReference>
<dbReference type="EMBL" id="RAUE01000034">
    <property type="protein sequence ID" value="MBA0313258.1"/>
    <property type="molecule type" value="Genomic_DNA"/>
</dbReference>
<organism evidence="6 10">
    <name type="scientific">Stenotrophomonas maltophilia</name>
    <name type="common">Pseudomonas maltophilia</name>
    <name type="synonym">Xanthomonas maltophilia</name>
    <dbReference type="NCBI Taxonomy" id="40324"/>
    <lineage>
        <taxon>Bacteria</taxon>
        <taxon>Pseudomonadati</taxon>
        <taxon>Pseudomonadota</taxon>
        <taxon>Gammaproteobacteria</taxon>
        <taxon>Lysobacterales</taxon>
        <taxon>Lysobacteraceae</taxon>
        <taxon>Stenotrophomonas</taxon>
        <taxon>Stenotrophomonas maltophilia group</taxon>
    </lineage>
</organism>
<evidence type="ECO:0000313" key="6">
    <source>
        <dbReference type="EMBL" id="MBH1651553.1"/>
    </source>
</evidence>
<dbReference type="RefSeq" id="WP_005995736.1">
    <property type="nucleotide sequence ID" value="NZ_JUQT01000381.1"/>
</dbReference>
<dbReference type="PANTHER" id="PTHR47234">
    <property type="match status" value="1"/>
</dbReference>
<dbReference type="Proteomes" id="UP000625930">
    <property type="component" value="Unassembled WGS sequence"/>
</dbReference>
<evidence type="ECO:0000256" key="3">
    <source>
        <dbReference type="ARBA" id="ARBA00023237"/>
    </source>
</evidence>
<keyword evidence="3" id="KW-0998">Cell outer membrane</keyword>
<evidence type="ECO:0000313" key="8">
    <source>
        <dbReference type="Proteomes" id="UP000230167"/>
    </source>
</evidence>
<dbReference type="Gene3D" id="2.40.170.20">
    <property type="entry name" value="TonB-dependent receptor, beta-barrel domain"/>
    <property type="match status" value="1"/>
</dbReference>
<evidence type="ECO:0000313" key="7">
    <source>
        <dbReference type="EMBL" id="PJL24658.1"/>
    </source>
</evidence>
<protein>
    <submittedName>
        <fullName evidence="6">TonB-dependent receptor</fullName>
    </submittedName>
</protein>